<gene>
    <name evidence="5" type="ORF">ENM84_00885</name>
</gene>
<evidence type="ECO:0000256" key="1">
    <source>
        <dbReference type="ARBA" id="ARBA00022448"/>
    </source>
</evidence>
<reference evidence="5" key="1">
    <citation type="journal article" date="2020" name="mSystems">
        <title>Genome- and Community-Level Interaction Insights into Carbon Utilization and Element Cycling Functions of Hydrothermarchaeota in Hydrothermal Sediment.</title>
        <authorList>
            <person name="Zhou Z."/>
            <person name="Liu Y."/>
            <person name="Xu W."/>
            <person name="Pan J."/>
            <person name="Luo Z.H."/>
            <person name="Li M."/>
        </authorList>
    </citation>
    <scope>NUCLEOTIDE SEQUENCE [LARGE SCALE GENOMIC DNA]</scope>
    <source>
        <strain evidence="5">SpSt-1121</strain>
    </source>
</reference>
<dbReference type="PANTHER" id="PTHR43230:SF3">
    <property type="entry name" value="ABC-TYPE DIPEPTIDE_OLIGOPEPTIDE TRANSPORT SYSTEM, ATPASE COMPONENT"/>
    <property type="match status" value="1"/>
</dbReference>
<comment type="caution">
    <text evidence="5">The sequence shown here is derived from an EMBL/GenBank/DDBJ whole genome shotgun (WGS) entry which is preliminary data.</text>
</comment>
<dbReference type="Gene3D" id="3.40.50.300">
    <property type="entry name" value="P-loop containing nucleotide triphosphate hydrolases"/>
    <property type="match status" value="1"/>
</dbReference>
<proteinExistence type="predicted"/>
<keyword evidence="1" id="KW-0813">Transport</keyword>
<feature type="domain" description="Oligopeptide/dipeptide ABC transporter C-terminal" evidence="4">
    <location>
        <begin position="24"/>
        <end position="88"/>
    </location>
</feature>
<dbReference type="Pfam" id="PF08352">
    <property type="entry name" value="oligo_HPY"/>
    <property type="match status" value="1"/>
</dbReference>
<keyword evidence="3" id="KW-0067">ATP-binding</keyword>
<accession>A0A7C5THP1</accession>
<keyword evidence="2" id="KW-0547">Nucleotide-binding</keyword>
<dbReference type="PANTHER" id="PTHR43230">
    <property type="entry name" value="ABC-TYPE DIPEPTIDE/OLIGOPEPTIDE TRANSPORT SYSTEM, ATPASE COMPONENT"/>
    <property type="match status" value="1"/>
</dbReference>
<organism evidence="5">
    <name type="scientific">Ignisphaera aggregans</name>
    <dbReference type="NCBI Taxonomy" id="334771"/>
    <lineage>
        <taxon>Archaea</taxon>
        <taxon>Thermoproteota</taxon>
        <taxon>Thermoprotei</taxon>
        <taxon>Desulfurococcales</taxon>
        <taxon>Desulfurococcaceae</taxon>
        <taxon>Ignisphaera</taxon>
    </lineage>
</organism>
<dbReference type="GO" id="GO:0015833">
    <property type="term" value="P:peptide transport"/>
    <property type="evidence" value="ECO:0007669"/>
    <property type="project" value="InterPro"/>
</dbReference>
<dbReference type="InterPro" id="IPR027417">
    <property type="entry name" value="P-loop_NTPase"/>
</dbReference>
<evidence type="ECO:0000256" key="2">
    <source>
        <dbReference type="ARBA" id="ARBA00022741"/>
    </source>
</evidence>
<evidence type="ECO:0000313" key="5">
    <source>
        <dbReference type="EMBL" id="HHP81197.1"/>
    </source>
</evidence>
<name>A0A7C5THP1_9CREN</name>
<sequence>MIVHEVKLALYALDIAVLFKGAIVEQGDTKKILRNPLHSYTQLLIKALLGIEGRKERKILEKAIEIQRSGSILEALKRCPFALRCPQAIFLLAMS</sequence>
<protein>
    <recommendedName>
        <fullName evidence="4">Oligopeptide/dipeptide ABC transporter C-terminal domain-containing protein</fullName>
    </recommendedName>
</protein>
<dbReference type="EMBL" id="DRZI01000030">
    <property type="protein sequence ID" value="HHP81197.1"/>
    <property type="molecule type" value="Genomic_DNA"/>
</dbReference>
<evidence type="ECO:0000259" key="4">
    <source>
        <dbReference type="Pfam" id="PF08352"/>
    </source>
</evidence>
<dbReference type="AlphaFoldDB" id="A0A7C5THP1"/>
<dbReference type="NCBIfam" id="TIGR01727">
    <property type="entry name" value="oligo_HPY"/>
    <property type="match status" value="1"/>
</dbReference>
<dbReference type="InterPro" id="IPR013563">
    <property type="entry name" value="Oligopep_ABC_C"/>
</dbReference>
<evidence type="ECO:0000256" key="3">
    <source>
        <dbReference type="ARBA" id="ARBA00022840"/>
    </source>
</evidence>
<dbReference type="GO" id="GO:0005524">
    <property type="term" value="F:ATP binding"/>
    <property type="evidence" value="ECO:0007669"/>
    <property type="project" value="UniProtKB-KW"/>
</dbReference>